<dbReference type="PANTHER" id="PTHR38451">
    <property type="entry name" value="TRNA (ADENINE(22)-N(1))-METHYLTRANSFERASE"/>
    <property type="match status" value="1"/>
</dbReference>
<organism evidence="2 3">
    <name type="scientific">Bittarella massiliensis</name>
    <name type="common">ex Durand et al. 2017</name>
    <dbReference type="NCBI Taxonomy" id="1720313"/>
    <lineage>
        <taxon>Bacteria</taxon>
        <taxon>Bacillati</taxon>
        <taxon>Bacillota</taxon>
        <taxon>Clostridia</taxon>
        <taxon>Eubacteriales</taxon>
        <taxon>Oscillospiraceae</taxon>
        <taxon>Bittarella (ex Durand et al. 2017)</taxon>
    </lineage>
</organism>
<dbReference type="SUPFAM" id="SSF53335">
    <property type="entry name" value="S-adenosyl-L-methionine-dependent methyltransferases"/>
    <property type="match status" value="1"/>
</dbReference>
<dbReference type="Gene3D" id="3.40.50.150">
    <property type="entry name" value="Vaccinia Virus protein VP39"/>
    <property type="match status" value="1"/>
</dbReference>
<reference evidence="2" key="2">
    <citation type="submission" date="2016-11" db="EMBL/GenBank/DDBJ databases">
        <authorList>
            <person name="Varghese N."/>
            <person name="Submissions S."/>
        </authorList>
    </citation>
    <scope>NUCLEOTIDE SEQUENCE</scope>
    <source>
        <strain evidence="2">DSM 4029</strain>
    </source>
</reference>
<reference evidence="1 4" key="3">
    <citation type="journal article" date="2019" name="Nat. Med.">
        <title>A library of human gut bacterial isolates paired with longitudinal multiomics data enables mechanistic microbiome research.</title>
        <authorList>
            <person name="Poyet M."/>
            <person name="Groussin M."/>
            <person name="Gibbons S.M."/>
            <person name="Avila-Pacheco J."/>
            <person name="Jiang X."/>
            <person name="Kearney S.M."/>
            <person name="Perrotta A.R."/>
            <person name="Berdy B."/>
            <person name="Zhao S."/>
            <person name="Lieberman T.D."/>
            <person name="Swanson P.K."/>
            <person name="Smith M."/>
            <person name="Roesemann S."/>
            <person name="Alexander J.E."/>
            <person name="Rich S.A."/>
            <person name="Livny J."/>
            <person name="Vlamakis H."/>
            <person name="Clish C."/>
            <person name="Bullock K."/>
            <person name="Deik A."/>
            <person name="Scott J."/>
            <person name="Pierce K.A."/>
            <person name="Xavier R.J."/>
            <person name="Alm E.J."/>
        </authorList>
    </citation>
    <scope>NUCLEOTIDE SEQUENCE [LARGE SCALE GENOMIC DNA]</scope>
    <source>
        <strain evidence="1 4">BIOML-A2</strain>
    </source>
</reference>
<dbReference type="Proteomes" id="UP000184089">
    <property type="component" value="Unassembled WGS sequence"/>
</dbReference>
<dbReference type="InterPro" id="IPR029063">
    <property type="entry name" value="SAM-dependent_MTases_sf"/>
</dbReference>
<keyword evidence="1" id="KW-0808">Transferase</keyword>
<dbReference type="PANTHER" id="PTHR38451:SF1">
    <property type="entry name" value="TRNA (ADENINE(22)-N(1))-METHYLTRANSFERASE"/>
    <property type="match status" value="1"/>
</dbReference>
<dbReference type="EMBL" id="FQVY01000006">
    <property type="protein sequence ID" value="SHG63116.1"/>
    <property type="molecule type" value="Genomic_DNA"/>
</dbReference>
<keyword evidence="1" id="KW-0489">Methyltransferase</keyword>
<dbReference type="Proteomes" id="UP000474718">
    <property type="component" value="Unassembled WGS sequence"/>
</dbReference>
<evidence type="ECO:0000313" key="2">
    <source>
        <dbReference type="EMBL" id="SHG63116.1"/>
    </source>
</evidence>
<dbReference type="EMBL" id="WWVX01000001">
    <property type="protein sequence ID" value="MZL68328.1"/>
    <property type="molecule type" value="Genomic_DNA"/>
</dbReference>
<proteinExistence type="predicted"/>
<gene>
    <name evidence="1" type="ORF">GT747_00875</name>
    <name evidence="2" type="ORF">SAMN05444424_2867</name>
</gene>
<keyword evidence="4" id="KW-1185">Reference proteome</keyword>
<evidence type="ECO:0000313" key="3">
    <source>
        <dbReference type="Proteomes" id="UP000184089"/>
    </source>
</evidence>
<name>A0AAQ1RX57_9FIRM</name>
<reference evidence="3" key="1">
    <citation type="submission" date="2016-11" db="EMBL/GenBank/DDBJ databases">
        <authorList>
            <person name="Jaros S."/>
            <person name="Januszkiewicz K."/>
            <person name="Wedrychowicz H."/>
        </authorList>
    </citation>
    <scope>NUCLEOTIDE SEQUENCE [LARGE SCALE GENOMIC DNA]</scope>
    <source>
        <strain evidence="3">DSM 4029</strain>
    </source>
</reference>
<sequence>MIRLPDKRLQAVAALVPPGTAADIGCDHGYLICHLVESGRVTKGYACDISGPSLQKAQRLAERNGLAVNCICTDGLQGVPETDTVIAAGMGGELIASIVLADERLRAPGKTLVLQPMSRAGQLRIDLYKAGFELVKEQVVCDRGRVYTVMLATYGGEPKRISPLMSLVGLVPLSAGEERALYYEKVLGQLYSQKQGLLAQGKDAAHIEELIVEIKKLY</sequence>
<dbReference type="AlphaFoldDB" id="A0AAQ1RX57"/>
<evidence type="ECO:0000313" key="4">
    <source>
        <dbReference type="Proteomes" id="UP000474718"/>
    </source>
</evidence>
<accession>A0AAQ1RX57</accession>
<comment type="caution">
    <text evidence="2">The sequence shown here is derived from an EMBL/GenBank/DDBJ whole genome shotgun (WGS) entry which is preliminary data.</text>
</comment>
<dbReference type="GO" id="GO:0032259">
    <property type="term" value="P:methylation"/>
    <property type="evidence" value="ECO:0007669"/>
    <property type="project" value="UniProtKB-KW"/>
</dbReference>
<dbReference type="RefSeq" id="WP_081693087.1">
    <property type="nucleotide sequence ID" value="NZ_FQVY01000006.1"/>
</dbReference>
<dbReference type="Pfam" id="PF12847">
    <property type="entry name" value="Methyltransf_18"/>
    <property type="match status" value="1"/>
</dbReference>
<dbReference type="GO" id="GO:0008168">
    <property type="term" value="F:methyltransferase activity"/>
    <property type="evidence" value="ECO:0007669"/>
    <property type="project" value="UniProtKB-KW"/>
</dbReference>
<protein>
    <submittedName>
        <fullName evidence="1 2">Methyltransferase</fullName>
    </submittedName>
</protein>
<evidence type="ECO:0000313" key="1">
    <source>
        <dbReference type="EMBL" id="MZL68328.1"/>
    </source>
</evidence>